<gene>
    <name evidence="2" type="ORF">L0665_01445</name>
</gene>
<feature type="domain" description="N-acetyltransferase" evidence="1">
    <location>
        <begin position="3"/>
        <end position="154"/>
    </location>
</feature>
<dbReference type="CDD" id="cd04301">
    <property type="entry name" value="NAT_SF"/>
    <property type="match status" value="1"/>
</dbReference>
<sequence length="379" mass="44215">MNYTIRTLKPTDIRELQFFYIQAYGKDTIFQDLNFLEWFFGGPSFRQGSELNCVVAVNDRDEIVGHLGGILCKLLLNNQPVQLLWAVNAYTLPEYRNLGIGKQLVTLFMNKFDVFGVIGFTYKTAEFYKSQKVNIFGFQRFNRYILNLDEKSFEVVKIIGNDLDKSRKLLNIFESRNIQPIASEDKKVVRINSCNIDNFTIGYTFKENAIVFRDIEYIRWRFINNPYINYSVIAYVIDKKIFAYAIARRERLVPTDLYVTRIVDIYGEDSFIDTVVSKIITDANERRDVYIDFSAFGERYGNILKKIGFICVKDDDVCLFPQVTSPIENRPNLEYFGLYSKPYQERISLMTEEDVYFTRADSDRDRIAKIAQAISKGAE</sequence>
<dbReference type="AlphaFoldDB" id="A0A9Q4PXN0"/>
<accession>A0A9Q4PXN0</accession>
<proteinExistence type="predicted"/>
<evidence type="ECO:0000313" key="3">
    <source>
        <dbReference type="Proteomes" id="UP001143747"/>
    </source>
</evidence>
<evidence type="ECO:0000313" key="2">
    <source>
        <dbReference type="EMBL" id="MDE4907288.1"/>
    </source>
</evidence>
<dbReference type="GO" id="GO:0016747">
    <property type="term" value="F:acyltransferase activity, transferring groups other than amino-acyl groups"/>
    <property type="evidence" value="ECO:0007669"/>
    <property type="project" value="InterPro"/>
</dbReference>
<dbReference type="SUPFAM" id="SSF55729">
    <property type="entry name" value="Acyl-CoA N-acyltransferases (Nat)"/>
    <property type="match status" value="1"/>
</dbReference>
<dbReference type="InterPro" id="IPR000182">
    <property type="entry name" value="GNAT_dom"/>
</dbReference>
<dbReference type="PROSITE" id="PS51186">
    <property type="entry name" value="GNAT"/>
    <property type="match status" value="1"/>
</dbReference>
<comment type="caution">
    <text evidence="2">The sequence shown here is derived from an EMBL/GenBank/DDBJ whole genome shotgun (WGS) entry which is preliminary data.</text>
</comment>
<dbReference type="RefSeq" id="WP_274923947.1">
    <property type="nucleotide sequence ID" value="NZ_JAKELO010000002.1"/>
</dbReference>
<reference evidence="2" key="1">
    <citation type="submission" date="2022-01" db="EMBL/GenBank/DDBJ databases">
        <title>Draft genome of Methanogenium marinum DSM 15558.</title>
        <authorList>
            <person name="Chen S.-C."/>
            <person name="You Y.-T."/>
        </authorList>
    </citation>
    <scope>NUCLEOTIDE SEQUENCE</scope>
    <source>
        <strain evidence="2">DSM 15558</strain>
    </source>
</reference>
<dbReference type="InterPro" id="IPR016181">
    <property type="entry name" value="Acyl_CoA_acyltransferase"/>
</dbReference>
<organism evidence="2 3">
    <name type="scientific">Methanogenium marinum</name>
    <dbReference type="NCBI Taxonomy" id="348610"/>
    <lineage>
        <taxon>Archaea</taxon>
        <taxon>Methanobacteriati</taxon>
        <taxon>Methanobacteriota</taxon>
        <taxon>Stenosarchaea group</taxon>
        <taxon>Methanomicrobia</taxon>
        <taxon>Methanomicrobiales</taxon>
        <taxon>Methanomicrobiaceae</taxon>
        <taxon>Methanogenium</taxon>
    </lineage>
</organism>
<name>A0A9Q4PXN0_9EURY</name>
<keyword evidence="3" id="KW-1185">Reference proteome</keyword>
<dbReference type="Proteomes" id="UP001143747">
    <property type="component" value="Unassembled WGS sequence"/>
</dbReference>
<dbReference type="Gene3D" id="3.40.630.30">
    <property type="match status" value="1"/>
</dbReference>
<evidence type="ECO:0000259" key="1">
    <source>
        <dbReference type="PROSITE" id="PS51186"/>
    </source>
</evidence>
<protein>
    <submittedName>
        <fullName evidence="2">GNAT family N-acetyltransferase</fullName>
    </submittedName>
</protein>
<dbReference type="EMBL" id="JAKELO010000002">
    <property type="protein sequence ID" value="MDE4907288.1"/>
    <property type="molecule type" value="Genomic_DNA"/>
</dbReference>